<accession>A0A0C2HW87</accession>
<organism evidence="2 3">
    <name type="scientific">Geoalkalibacter ferrihydriticus DSM 17813</name>
    <dbReference type="NCBI Taxonomy" id="1121915"/>
    <lineage>
        <taxon>Bacteria</taxon>
        <taxon>Pseudomonadati</taxon>
        <taxon>Thermodesulfobacteriota</taxon>
        <taxon>Desulfuromonadia</taxon>
        <taxon>Desulfuromonadales</taxon>
        <taxon>Geoalkalibacteraceae</taxon>
        <taxon>Geoalkalibacter</taxon>
    </lineage>
</organism>
<evidence type="ECO:0000256" key="1">
    <source>
        <dbReference type="SAM" id="Phobius"/>
    </source>
</evidence>
<keyword evidence="1" id="KW-1133">Transmembrane helix</keyword>
<evidence type="ECO:0000313" key="3">
    <source>
        <dbReference type="Proteomes" id="UP000035068"/>
    </source>
</evidence>
<gene>
    <name evidence="2" type="ORF">GFER_08315</name>
</gene>
<keyword evidence="1" id="KW-0812">Transmembrane</keyword>
<keyword evidence="1" id="KW-0472">Membrane</keyword>
<keyword evidence="3" id="KW-1185">Reference proteome</keyword>
<reference evidence="2 3" key="1">
    <citation type="submission" date="2014-12" db="EMBL/GenBank/DDBJ databases">
        <title>Genomes of Geoalkalibacter ferrihydriticus and Geoalkalibacter subterraneus, two haloalkaliphilic metal-reducing members of the Geobacteraceae.</title>
        <authorList>
            <person name="Badalamenti J.P."/>
            <person name="Torres C.I."/>
            <person name="Krajmalnik-Brown R."/>
            <person name="Bond D.R."/>
        </authorList>
    </citation>
    <scope>NUCLEOTIDE SEQUENCE [LARGE SCALE GENOMIC DNA]</scope>
    <source>
        <strain evidence="2 3">DSM 17813</strain>
    </source>
</reference>
<dbReference type="InterPro" id="IPR021320">
    <property type="entry name" value="DUF2905"/>
</dbReference>
<dbReference type="Proteomes" id="UP000035068">
    <property type="component" value="Unassembled WGS sequence"/>
</dbReference>
<comment type="caution">
    <text evidence="2">The sequence shown here is derived from an EMBL/GenBank/DDBJ whole genome shotgun (WGS) entry which is preliminary data.</text>
</comment>
<dbReference type="AlphaFoldDB" id="A0A0C2HW87"/>
<name>A0A0C2HW87_9BACT</name>
<dbReference type="RefSeq" id="WP_040098287.1">
    <property type="nucleotide sequence ID" value="NZ_JWJD01000002.1"/>
</dbReference>
<proteinExistence type="predicted"/>
<feature type="transmembrane region" description="Helical" evidence="1">
    <location>
        <begin position="7"/>
        <end position="24"/>
    </location>
</feature>
<dbReference type="EMBL" id="JWJD01000002">
    <property type="protein sequence ID" value="KIH77042.1"/>
    <property type="molecule type" value="Genomic_DNA"/>
</dbReference>
<protein>
    <submittedName>
        <fullName evidence="2">Membrane protein</fullName>
    </submittedName>
</protein>
<dbReference type="Pfam" id="PF11146">
    <property type="entry name" value="DUF2905"/>
    <property type="match status" value="1"/>
</dbReference>
<dbReference type="PANTHER" id="PTHR36443">
    <property type="entry name" value="BSR5223 PROTEIN"/>
    <property type="match status" value="1"/>
</dbReference>
<evidence type="ECO:0000313" key="2">
    <source>
        <dbReference type="EMBL" id="KIH77042.1"/>
    </source>
</evidence>
<sequence>MHPGKTLIALGVILILAGLLLTWGGKIPFIGRLPGDIRIAKENFSIYFPLGTCILISVLVSLALYFFRR</sequence>
<feature type="transmembrane region" description="Helical" evidence="1">
    <location>
        <begin position="44"/>
        <end position="67"/>
    </location>
</feature>
<dbReference type="PANTHER" id="PTHR36443:SF1">
    <property type="entry name" value="BSR5223 PROTEIN"/>
    <property type="match status" value="1"/>
</dbReference>